<dbReference type="OrthoDB" id="10534429at2759"/>
<feature type="compositionally biased region" description="Acidic residues" evidence="1">
    <location>
        <begin position="370"/>
        <end position="383"/>
    </location>
</feature>
<feature type="compositionally biased region" description="Basic and acidic residues" evidence="1">
    <location>
        <begin position="384"/>
        <end position="393"/>
    </location>
</feature>
<keyword evidence="3" id="KW-1185">Reference proteome</keyword>
<dbReference type="AlphaFoldDB" id="A0A3D8QTR0"/>
<proteinExistence type="predicted"/>
<name>A0A3D8QTR0_9HELO</name>
<comment type="caution">
    <text evidence="2">The sequence shown here is derived from an EMBL/GenBank/DDBJ whole genome shotgun (WGS) entry which is preliminary data.</text>
</comment>
<feature type="compositionally biased region" description="Basic residues" evidence="1">
    <location>
        <begin position="21"/>
        <end position="34"/>
    </location>
</feature>
<feature type="compositionally biased region" description="Basic and acidic residues" evidence="1">
    <location>
        <begin position="39"/>
        <end position="64"/>
    </location>
</feature>
<feature type="region of interest" description="Disordered" evidence="1">
    <location>
        <begin position="1"/>
        <end position="72"/>
    </location>
</feature>
<reference evidence="2 3" key="1">
    <citation type="journal article" date="2018" name="IMA Fungus">
        <title>IMA Genome-F 9: Draft genome sequence of Annulohypoxylon stygium, Aspergillus mulundensis, Berkeleyomyces basicola (syn. Thielaviopsis basicola), Ceratocystis smalleyi, two Cercospora beticola strains, Coleophoma cylindrospora, Fusarium fracticaudum, Phialophora cf. hyalina, and Morchella septimelata.</title>
        <authorList>
            <person name="Wingfield B.D."/>
            <person name="Bills G.F."/>
            <person name="Dong Y."/>
            <person name="Huang W."/>
            <person name="Nel W.J."/>
            <person name="Swalarsk-Parry B.S."/>
            <person name="Vaghefi N."/>
            <person name="Wilken P.M."/>
            <person name="An Z."/>
            <person name="de Beer Z.W."/>
            <person name="De Vos L."/>
            <person name="Chen L."/>
            <person name="Duong T.A."/>
            <person name="Gao Y."/>
            <person name="Hammerbacher A."/>
            <person name="Kikkert J.R."/>
            <person name="Li Y."/>
            <person name="Li H."/>
            <person name="Li K."/>
            <person name="Li Q."/>
            <person name="Liu X."/>
            <person name="Ma X."/>
            <person name="Naidoo K."/>
            <person name="Pethybridge S.J."/>
            <person name="Sun J."/>
            <person name="Steenkamp E.T."/>
            <person name="van der Nest M.A."/>
            <person name="van Wyk S."/>
            <person name="Wingfield M.J."/>
            <person name="Xiong C."/>
            <person name="Yue Q."/>
            <person name="Zhang X."/>
        </authorList>
    </citation>
    <scope>NUCLEOTIDE SEQUENCE [LARGE SCALE GENOMIC DNA]</scope>
    <source>
        <strain evidence="2 3">BP5796</strain>
    </source>
</reference>
<protein>
    <submittedName>
        <fullName evidence="2">Uncharacterized protein</fullName>
    </submittedName>
</protein>
<dbReference type="InterPro" id="IPR038765">
    <property type="entry name" value="Papain-like_cys_pep_sf"/>
</dbReference>
<dbReference type="EMBL" id="PDLN01000015">
    <property type="protein sequence ID" value="RDW65226.1"/>
    <property type="molecule type" value="Genomic_DNA"/>
</dbReference>
<feature type="region of interest" description="Disordered" evidence="1">
    <location>
        <begin position="85"/>
        <end position="110"/>
    </location>
</feature>
<dbReference type="SUPFAM" id="SSF54001">
    <property type="entry name" value="Cysteine proteinases"/>
    <property type="match status" value="1"/>
</dbReference>
<evidence type="ECO:0000313" key="3">
    <source>
        <dbReference type="Proteomes" id="UP000256328"/>
    </source>
</evidence>
<organism evidence="2 3">
    <name type="scientific">Coleophoma crateriformis</name>
    <dbReference type="NCBI Taxonomy" id="565419"/>
    <lineage>
        <taxon>Eukaryota</taxon>
        <taxon>Fungi</taxon>
        <taxon>Dikarya</taxon>
        <taxon>Ascomycota</taxon>
        <taxon>Pezizomycotina</taxon>
        <taxon>Leotiomycetes</taxon>
        <taxon>Helotiales</taxon>
        <taxon>Dermateaceae</taxon>
        <taxon>Coleophoma</taxon>
    </lineage>
</organism>
<evidence type="ECO:0000256" key="1">
    <source>
        <dbReference type="SAM" id="MobiDB-lite"/>
    </source>
</evidence>
<accession>A0A3D8QTR0</accession>
<sequence length="393" mass="44464">MPGQHYGKVHEINRGKGWVKVTRKVYAKERKKGTLTRYTDTRKKPQENRDRSQSPARREQEPSRRSRSPIQTSYGAAIDNPVEEQQQEVIQNSPDNTDVGLDTSNDEHRQEDPMDFFSLANNLHDDQGDIPAIQDAEAQLLQDGDVTGAIVPAQLPDNESLQIAFGRRCAWLDEKSIRGISSYLHSNATRNGNKEIADTIGIVGPTYVAEWLRNVGYLGIMVVCPTSFKRPTVLIPLHVSEDPAVGDHWALLRLDTTNGDWYIYNAALGRDVGARYAATNFLQSISQYWDINIDATREPTMARFGDSDGWSCGIELHEAIRHFVGSGNGPDRDTVVDPWEWKERTRDSFIAWLHDLLSLDVEVLPVFEDFEDSEPDEDSNDDSDGSRLRERRI</sequence>
<gene>
    <name evidence="2" type="ORF">BP5796_09918</name>
</gene>
<feature type="region of interest" description="Disordered" evidence="1">
    <location>
        <begin position="370"/>
        <end position="393"/>
    </location>
</feature>
<evidence type="ECO:0000313" key="2">
    <source>
        <dbReference type="EMBL" id="RDW65226.1"/>
    </source>
</evidence>
<feature type="compositionally biased region" description="Polar residues" evidence="1">
    <location>
        <begin position="87"/>
        <end position="96"/>
    </location>
</feature>
<dbReference type="Proteomes" id="UP000256328">
    <property type="component" value="Unassembled WGS sequence"/>
</dbReference>